<sequence>MLEDGRTSLLWGDTLFGKATLPATRLHGKLIAMMIGHDYLLTAESEHQNGKATFKIPGH</sequence>
<protein>
    <submittedName>
        <fullName evidence="1">Uncharacterized protein</fullName>
    </submittedName>
</protein>
<proteinExistence type="predicted"/>
<dbReference type="EMBL" id="JAQQWM010000006">
    <property type="protein sequence ID" value="KAK8060391.1"/>
    <property type="molecule type" value="Genomic_DNA"/>
</dbReference>
<comment type="caution">
    <text evidence="1">The sequence shown here is derived from an EMBL/GenBank/DDBJ whole genome shotgun (WGS) entry which is preliminary data.</text>
</comment>
<evidence type="ECO:0000313" key="2">
    <source>
        <dbReference type="Proteomes" id="UP001446871"/>
    </source>
</evidence>
<reference evidence="1 2" key="1">
    <citation type="submission" date="2023-01" db="EMBL/GenBank/DDBJ databases">
        <title>Analysis of 21 Apiospora genomes using comparative genomics revels a genus with tremendous synthesis potential of carbohydrate active enzymes and secondary metabolites.</title>
        <authorList>
            <person name="Sorensen T."/>
        </authorList>
    </citation>
    <scope>NUCLEOTIDE SEQUENCE [LARGE SCALE GENOMIC DNA]</scope>
    <source>
        <strain evidence="1 2">CBS 83171</strain>
    </source>
</reference>
<accession>A0ABR1UN95</accession>
<gene>
    <name evidence="1" type="ORF">PG996_010321</name>
</gene>
<organism evidence="1 2">
    <name type="scientific">Apiospora saccharicola</name>
    <dbReference type="NCBI Taxonomy" id="335842"/>
    <lineage>
        <taxon>Eukaryota</taxon>
        <taxon>Fungi</taxon>
        <taxon>Dikarya</taxon>
        <taxon>Ascomycota</taxon>
        <taxon>Pezizomycotina</taxon>
        <taxon>Sordariomycetes</taxon>
        <taxon>Xylariomycetidae</taxon>
        <taxon>Amphisphaeriales</taxon>
        <taxon>Apiosporaceae</taxon>
        <taxon>Apiospora</taxon>
    </lineage>
</organism>
<keyword evidence="2" id="KW-1185">Reference proteome</keyword>
<evidence type="ECO:0000313" key="1">
    <source>
        <dbReference type="EMBL" id="KAK8060391.1"/>
    </source>
</evidence>
<name>A0ABR1UN95_9PEZI</name>
<dbReference type="Proteomes" id="UP001446871">
    <property type="component" value="Unassembled WGS sequence"/>
</dbReference>